<dbReference type="InterPro" id="IPR036388">
    <property type="entry name" value="WH-like_DNA-bd_sf"/>
</dbReference>
<evidence type="ECO:0000313" key="7">
    <source>
        <dbReference type="Proteomes" id="UP000617734"/>
    </source>
</evidence>
<dbReference type="PIRSF" id="PIRSF036625">
    <property type="entry name" value="GAF_ANTAR"/>
    <property type="match status" value="1"/>
</dbReference>
<evidence type="ECO:0000259" key="5">
    <source>
        <dbReference type="PROSITE" id="PS50921"/>
    </source>
</evidence>
<dbReference type="SUPFAM" id="SSF55781">
    <property type="entry name" value="GAF domain-like"/>
    <property type="match status" value="1"/>
</dbReference>
<dbReference type="Pfam" id="PF13185">
    <property type="entry name" value="GAF_2"/>
    <property type="match status" value="1"/>
</dbReference>
<protein>
    <submittedName>
        <fullName evidence="6">Transcriptional regulator</fullName>
    </submittedName>
</protein>
<dbReference type="EMBL" id="BNBO01000056">
    <property type="protein sequence ID" value="GHH82016.1"/>
    <property type="molecule type" value="Genomic_DNA"/>
</dbReference>
<dbReference type="SUPFAM" id="SSF52172">
    <property type="entry name" value="CheY-like"/>
    <property type="match status" value="1"/>
</dbReference>
<comment type="caution">
    <text evidence="6">The sequence shown here is derived from an EMBL/GenBank/DDBJ whole genome shotgun (WGS) entry which is preliminary data.</text>
</comment>
<sequence>MARVRRVTEVFVEAANSLTEDFGVIEFLQQLCERCEELLDVAAAGILLADEHDTLMTIAASDERTHMLELFALQHDQGPCVDCYRTGTARTAIDLTDLGVVGDWQAFAAQARQIGFTTANAIPMRLRGRVIGTLGLFQTRPGPLGPDDVMLAQALADVATVAILQQRSLDRSETERGQLQYALTSRIVIEQAKGILAERWGIPLDDAFAAFRSYARAQHLQLAELAGRIARGEFDTNVIPHGD</sequence>
<evidence type="ECO:0000313" key="6">
    <source>
        <dbReference type="EMBL" id="GHH82016.1"/>
    </source>
</evidence>
<organism evidence="6 7">
    <name type="scientific">Kitasatospora indigofera</name>
    <dbReference type="NCBI Taxonomy" id="67307"/>
    <lineage>
        <taxon>Bacteria</taxon>
        <taxon>Bacillati</taxon>
        <taxon>Actinomycetota</taxon>
        <taxon>Actinomycetes</taxon>
        <taxon>Kitasatosporales</taxon>
        <taxon>Streptomycetaceae</taxon>
        <taxon>Kitasatospora</taxon>
    </lineage>
</organism>
<accession>A0A919L466</accession>
<evidence type="ECO:0000256" key="4">
    <source>
        <dbReference type="ARBA" id="ARBA00023163"/>
    </source>
</evidence>
<dbReference type="Proteomes" id="UP000617734">
    <property type="component" value="Unassembled WGS sequence"/>
</dbReference>
<evidence type="ECO:0000256" key="3">
    <source>
        <dbReference type="ARBA" id="ARBA00023015"/>
    </source>
</evidence>
<dbReference type="InterPro" id="IPR003018">
    <property type="entry name" value="GAF"/>
</dbReference>
<name>A0A919L466_9ACTN</name>
<dbReference type="SMART" id="SM01012">
    <property type="entry name" value="ANTAR"/>
    <property type="match status" value="1"/>
</dbReference>
<dbReference type="GO" id="GO:0016301">
    <property type="term" value="F:kinase activity"/>
    <property type="evidence" value="ECO:0007669"/>
    <property type="project" value="UniProtKB-KW"/>
</dbReference>
<dbReference type="InterPro" id="IPR029016">
    <property type="entry name" value="GAF-like_dom_sf"/>
</dbReference>
<feature type="domain" description="ANTAR" evidence="5">
    <location>
        <begin position="169"/>
        <end position="230"/>
    </location>
</feature>
<keyword evidence="2" id="KW-0418">Kinase</keyword>
<dbReference type="SMART" id="SM00065">
    <property type="entry name" value="GAF"/>
    <property type="match status" value="1"/>
</dbReference>
<dbReference type="Gene3D" id="1.10.10.10">
    <property type="entry name" value="Winged helix-like DNA-binding domain superfamily/Winged helix DNA-binding domain"/>
    <property type="match status" value="1"/>
</dbReference>
<evidence type="ECO:0000256" key="1">
    <source>
        <dbReference type="ARBA" id="ARBA00022679"/>
    </source>
</evidence>
<dbReference type="InterPro" id="IPR005561">
    <property type="entry name" value="ANTAR"/>
</dbReference>
<dbReference type="InterPro" id="IPR011006">
    <property type="entry name" value="CheY-like_superfamily"/>
</dbReference>
<keyword evidence="3" id="KW-0805">Transcription regulation</keyword>
<dbReference type="Gene3D" id="3.30.450.40">
    <property type="match status" value="1"/>
</dbReference>
<reference evidence="6" key="1">
    <citation type="journal article" date="2014" name="Int. J. Syst. Evol. Microbiol.">
        <title>Complete genome sequence of Corynebacterium casei LMG S-19264T (=DSM 44701T), isolated from a smear-ripened cheese.</title>
        <authorList>
            <consortium name="US DOE Joint Genome Institute (JGI-PGF)"/>
            <person name="Walter F."/>
            <person name="Albersmeier A."/>
            <person name="Kalinowski J."/>
            <person name="Ruckert C."/>
        </authorList>
    </citation>
    <scope>NUCLEOTIDE SEQUENCE</scope>
    <source>
        <strain evidence="6">JCM 4646</strain>
    </source>
</reference>
<keyword evidence="1" id="KW-0808">Transferase</keyword>
<keyword evidence="4" id="KW-0804">Transcription</keyword>
<keyword evidence="7" id="KW-1185">Reference proteome</keyword>
<gene>
    <name evidence="6" type="ORF">GCM10018781_66050</name>
</gene>
<proteinExistence type="predicted"/>
<dbReference type="AlphaFoldDB" id="A0A919L466"/>
<dbReference type="PROSITE" id="PS50921">
    <property type="entry name" value="ANTAR"/>
    <property type="match status" value="1"/>
</dbReference>
<dbReference type="GO" id="GO:0003723">
    <property type="term" value="F:RNA binding"/>
    <property type="evidence" value="ECO:0007669"/>
    <property type="project" value="InterPro"/>
</dbReference>
<reference evidence="6" key="2">
    <citation type="submission" date="2020-09" db="EMBL/GenBank/DDBJ databases">
        <authorList>
            <person name="Sun Q."/>
            <person name="Ohkuma M."/>
        </authorList>
    </citation>
    <scope>NUCLEOTIDE SEQUENCE</scope>
    <source>
        <strain evidence="6">JCM 4646</strain>
    </source>
</reference>
<evidence type="ECO:0000256" key="2">
    <source>
        <dbReference type="ARBA" id="ARBA00022777"/>
    </source>
</evidence>
<dbReference type="Pfam" id="PF03861">
    <property type="entry name" value="ANTAR"/>
    <property type="match status" value="1"/>
</dbReference>
<dbReference type="InterPro" id="IPR012074">
    <property type="entry name" value="GAF_ANTAR"/>
</dbReference>